<organism evidence="2 3">
    <name type="scientific">Winogradskyella phage Peternella_1</name>
    <dbReference type="NCBI Taxonomy" id="2745699"/>
    <lineage>
        <taxon>Viruses</taxon>
        <taxon>Duplodnaviria</taxon>
        <taxon>Heunggongvirae</taxon>
        <taxon>Uroviricota</taxon>
        <taxon>Caudoviricetes</taxon>
        <taxon>Winoviridae</taxon>
        <taxon>Peternellavirus</taxon>
        <taxon>Peternellavirus peternella</taxon>
    </lineage>
</organism>
<sequence>MTVLTYITIIAVFFAVIAIVFATLSTLCFDDTDPDLDWSDNYAVVKCPHINQADYVVDTIVTCEKIETQCLDCGEVLGSRLEC</sequence>
<proteinExistence type="predicted"/>
<reference evidence="2" key="1">
    <citation type="submission" date="2020-07" db="EMBL/GenBank/DDBJ databases">
        <title>Highly diverse flavobacterial phages as mortality factor during North Sea spring blooms.</title>
        <authorList>
            <person name="Bartlau N."/>
            <person name="Wichels A."/>
            <person name="Krohne G."/>
            <person name="Adriaenssens E.M."/>
            <person name="Heins A."/>
            <person name="Fuchs B.M."/>
            <person name="Amann R."/>
            <person name="Moraru C."/>
        </authorList>
    </citation>
    <scope>NUCLEOTIDE SEQUENCE</scope>
</reference>
<evidence type="ECO:0000313" key="3">
    <source>
        <dbReference type="Proteomes" id="UP000693777"/>
    </source>
</evidence>
<evidence type="ECO:0008006" key="4">
    <source>
        <dbReference type="Google" id="ProtNLM"/>
    </source>
</evidence>
<keyword evidence="1" id="KW-0472">Membrane</keyword>
<accession>A0A8E4ZK94</accession>
<name>A0A8E4ZK94_9CAUD</name>
<gene>
    <name evidence="2" type="ORF">Peternella1_12</name>
</gene>
<evidence type="ECO:0000313" key="2">
    <source>
        <dbReference type="EMBL" id="QQV91548.1"/>
    </source>
</evidence>
<protein>
    <recommendedName>
        <fullName evidence="4">Transmembrane protein</fullName>
    </recommendedName>
</protein>
<keyword evidence="3" id="KW-1185">Reference proteome</keyword>
<evidence type="ECO:0000256" key="1">
    <source>
        <dbReference type="SAM" id="Phobius"/>
    </source>
</evidence>
<keyword evidence="1" id="KW-0812">Transmembrane</keyword>
<feature type="transmembrane region" description="Helical" evidence="1">
    <location>
        <begin position="6"/>
        <end position="29"/>
    </location>
</feature>
<dbReference type="EMBL" id="MT732475">
    <property type="protein sequence ID" value="QQV91548.1"/>
    <property type="molecule type" value="Genomic_DNA"/>
</dbReference>
<keyword evidence="1" id="KW-1133">Transmembrane helix</keyword>
<dbReference type="Proteomes" id="UP000693777">
    <property type="component" value="Segment"/>
</dbReference>